<dbReference type="GO" id="GO:0005634">
    <property type="term" value="C:nucleus"/>
    <property type="evidence" value="ECO:0007669"/>
    <property type="project" value="UniProtKB-SubCell"/>
</dbReference>
<dbReference type="InterPro" id="IPR017970">
    <property type="entry name" value="Homeobox_CS"/>
</dbReference>
<keyword evidence="15" id="KW-1185">Reference proteome</keyword>
<proteinExistence type="inferred from homology"/>
<dbReference type="SMART" id="SM00234">
    <property type="entry name" value="START"/>
    <property type="match status" value="1"/>
</dbReference>
<feature type="DNA-binding region" description="Homeobox" evidence="9">
    <location>
        <begin position="25"/>
        <end position="84"/>
    </location>
</feature>
<dbReference type="OrthoDB" id="6159439at2759"/>
<keyword evidence="5 9" id="KW-0238">DNA-binding</keyword>
<feature type="domain" description="START" evidence="13">
    <location>
        <begin position="212"/>
        <end position="450"/>
    </location>
</feature>
<evidence type="ECO:0000259" key="12">
    <source>
        <dbReference type="PROSITE" id="PS50071"/>
    </source>
</evidence>
<dbReference type="GO" id="GO:0003677">
    <property type="term" value="F:DNA binding"/>
    <property type="evidence" value="ECO:0007669"/>
    <property type="project" value="UniProtKB-UniRule"/>
</dbReference>
<feature type="region of interest" description="Disordered" evidence="11">
    <location>
        <begin position="1"/>
        <end position="32"/>
    </location>
</feature>
<dbReference type="InterPro" id="IPR023393">
    <property type="entry name" value="START-like_dom_sf"/>
</dbReference>
<sequence length="734" mass="80950">MEYGSTGGGAASSSGGGDAADAQRKKKRFHRHTAHQIQSLEAVFKECPHPDEKTRLQLSRDLGLAPRQIKFWFQNRRTQLKSQHERADNSALRSENDRIRCENIAMREAIKNVICPSCGGPPVEDTYFDEQKLRMENLQLKEELDKISSIAAKYMGRPIAQLPPVQPLHLSSLNLMSMSNFGLPGPSLDLDLLPGSSTSTVPSLTFPTLNISDMDKSLMADIAGNAMEELIRLLQTNEPLWTKSTTDGRDVLNVDTYDQIFPKANSSLKNPNVRVEASRESGVVIMNGLALVDMFIDVNKWAEFFPTIVSKAGTLEVISCGIMDSRSSTLQLMYEEQQVLSPLVPTRHLYFLRFCQQIEPGSWAIVDVSYDITQENLYPPSSCKVHKLPSGCLIQDMPNGYSKVTWLEHVEVEEKGSIHRLYRDLIHSGMAFGAERWLGSLQRMCERYACLMVSGNSSRELGGVIPSPEGKKSMMKVSQRMVSSFCASINPSNGHQWNNISTTDEFEVRATLQKCTDPGQPNGVVISAASTIWLPVPPQHVFNFLRDERTRSQWDVLSNQNPVQEVAHIANGSHPGNSISVLRAYNTSQNNMLILQESCIDSSGSLVVYSPVDLQSINIAMSGEDTTYIPLLPSGFTILRDGRHDGGSNEASMNNNNDTMGEHNRTGGGRGGGSLVTVAFQILVSSLSSSAKMSPESVNTVNNLIGNTIHQIKAALNCSNFEFNSAAALNTEYR</sequence>
<dbReference type="GO" id="GO:0030154">
    <property type="term" value="P:cell differentiation"/>
    <property type="evidence" value="ECO:0007669"/>
    <property type="project" value="UniProtKB-ARBA"/>
</dbReference>
<keyword evidence="4" id="KW-0175">Coiled coil</keyword>
<dbReference type="PANTHER" id="PTHR45654">
    <property type="entry name" value="HOMEOBOX-LEUCINE ZIPPER PROTEIN MERISTEM L1"/>
    <property type="match status" value="1"/>
</dbReference>
<dbReference type="Pfam" id="PF01852">
    <property type="entry name" value="START"/>
    <property type="match status" value="1"/>
</dbReference>
<dbReference type="GO" id="GO:0000981">
    <property type="term" value="F:DNA-binding transcription factor activity, RNA polymerase II-specific"/>
    <property type="evidence" value="ECO:0007669"/>
    <property type="project" value="InterPro"/>
</dbReference>
<dbReference type="InterPro" id="IPR009057">
    <property type="entry name" value="Homeodomain-like_sf"/>
</dbReference>
<evidence type="ECO:0000256" key="4">
    <source>
        <dbReference type="ARBA" id="ARBA00023054"/>
    </source>
</evidence>
<comment type="caution">
    <text evidence="14">The sequence shown here is derived from an EMBL/GenBank/DDBJ whole genome shotgun (WGS) entry which is preliminary data.</text>
</comment>
<dbReference type="PROSITE" id="PS50848">
    <property type="entry name" value="START"/>
    <property type="match status" value="1"/>
</dbReference>
<comment type="subcellular location">
    <subcellularLocation>
        <location evidence="1 9 10">Nucleus</location>
    </subcellularLocation>
</comment>
<evidence type="ECO:0000256" key="1">
    <source>
        <dbReference type="ARBA" id="ARBA00004123"/>
    </source>
</evidence>
<accession>A0A2G2V7B9</accession>
<keyword evidence="8 9" id="KW-0539">Nucleus</keyword>
<evidence type="ECO:0000256" key="9">
    <source>
        <dbReference type="PROSITE-ProRule" id="PRU00108"/>
    </source>
</evidence>
<feature type="region of interest" description="Disordered" evidence="11">
    <location>
        <begin position="644"/>
        <end position="668"/>
    </location>
</feature>
<dbReference type="PROSITE" id="PS50071">
    <property type="entry name" value="HOMEOBOX_2"/>
    <property type="match status" value="1"/>
</dbReference>
<evidence type="ECO:0000256" key="5">
    <source>
        <dbReference type="ARBA" id="ARBA00023125"/>
    </source>
</evidence>
<keyword evidence="3" id="KW-0805">Transcription regulation</keyword>
<evidence type="ECO:0000256" key="8">
    <source>
        <dbReference type="ARBA" id="ARBA00023242"/>
    </source>
</evidence>
<dbReference type="Pfam" id="PF25797">
    <property type="entry name" value="PDF2_C"/>
    <property type="match status" value="1"/>
</dbReference>
<evidence type="ECO:0000256" key="6">
    <source>
        <dbReference type="ARBA" id="ARBA00023155"/>
    </source>
</evidence>
<dbReference type="SUPFAM" id="SSF46689">
    <property type="entry name" value="Homeodomain-like"/>
    <property type="match status" value="1"/>
</dbReference>
<feature type="compositionally biased region" description="Gly residues" evidence="11">
    <location>
        <begin position="1"/>
        <end position="18"/>
    </location>
</feature>
<evidence type="ECO:0000259" key="13">
    <source>
        <dbReference type="PROSITE" id="PS50848"/>
    </source>
</evidence>
<evidence type="ECO:0000256" key="10">
    <source>
        <dbReference type="RuleBase" id="RU000682"/>
    </source>
</evidence>
<dbReference type="FunFam" id="1.10.10.60:FF:000229">
    <property type="entry name" value="Homeobox-leucine zipper protein HDG1"/>
    <property type="match status" value="1"/>
</dbReference>
<dbReference type="AlphaFoldDB" id="A0A2G2V7B9"/>
<dbReference type="GO" id="GO:0008289">
    <property type="term" value="F:lipid binding"/>
    <property type="evidence" value="ECO:0007669"/>
    <property type="project" value="InterPro"/>
</dbReference>
<evidence type="ECO:0000313" key="15">
    <source>
        <dbReference type="Proteomes" id="UP000224567"/>
    </source>
</evidence>
<organism evidence="14 15">
    <name type="scientific">Capsicum baccatum</name>
    <name type="common">Peruvian pepper</name>
    <dbReference type="NCBI Taxonomy" id="33114"/>
    <lineage>
        <taxon>Eukaryota</taxon>
        <taxon>Viridiplantae</taxon>
        <taxon>Streptophyta</taxon>
        <taxon>Embryophyta</taxon>
        <taxon>Tracheophyta</taxon>
        <taxon>Spermatophyta</taxon>
        <taxon>Magnoliopsida</taxon>
        <taxon>eudicotyledons</taxon>
        <taxon>Gunneridae</taxon>
        <taxon>Pentapetalae</taxon>
        <taxon>asterids</taxon>
        <taxon>lamiids</taxon>
        <taxon>Solanales</taxon>
        <taxon>Solanaceae</taxon>
        <taxon>Solanoideae</taxon>
        <taxon>Capsiceae</taxon>
        <taxon>Capsicum</taxon>
    </lineage>
</organism>
<keyword evidence="7" id="KW-0804">Transcription</keyword>
<dbReference type="InterPro" id="IPR042160">
    <property type="entry name" value="HD-Zip_IV"/>
</dbReference>
<reference evidence="15" key="2">
    <citation type="journal article" date="2017" name="J. Anim. Genet.">
        <title>Multiple reference genome sequences of hot pepper reveal the massive evolution of plant disease resistance genes by retroduplication.</title>
        <authorList>
            <person name="Kim S."/>
            <person name="Park J."/>
            <person name="Yeom S.-I."/>
            <person name="Kim Y.-M."/>
            <person name="Seo E."/>
            <person name="Kim K.-T."/>
            <person name="Kim M.-S."/>
            <person name="Lee J.M."/>
            <person name="Cheong K."/>
            <person name="Shin H.-S."/>
            <person name="Kim S.-B."/>
            <person name="Han K."/>
            <person name="Lee J."/>
            <person name="Park M."/>
            <person name="Lee H.-A."/>
            <person name="Lee H.-Y."/>
            <person name="Lee Y."/>
            <person name="Oh S."/>
            <person name="Lee J.H."/>
            <person name="Choi E."/>
            <person name="Choi E."/>
            <person name="Lee S.E."/>
            <person name="Jeon J."/>
            <person name="Kim H."/>
            <person name="Choi G."/>
            <person name="Song H."/>
            <person name="Lee J."/>
            <person name="Lee S.-C."/>
            <person name="Kwon J.-K."/>
            <person name="Lee H.-Y."/>
            <person name="Koo N."/>
            <person name="Hong Y."/>
            <person name="Kim R.W."/>
            <person name="Kang W.-H."/>
            <person name="Huh J.H."/>
            <person name="Kang B.-C."/>
            <person name="Yang T.-J."/>
            <person name="Lee Y.-H."/>
            <person name="Bennetzen J.L."/>
            <person name="Choi D."/>
        </authorList>
    </citation>
    <scope>NUCLEOTIDE SEQUENCE [LARGE SCALE GENOMIC DNA]</scope>
    <source>
        <strain evidence="15">cv. PBC81</strain>
    </source>
</reference>
<dbReference type="InterPro" id="IPR001356">
    <property type="entry name" value="HD"/>
</dbReference>
<evidence type="ECO:0000313" key="14">
    <source>
        <dbReference type="EMBL" id="PHT28867.1"/>
    </source>
</evidence>
<evidence type="ECO:0000256" key="2">
    <source>
        <dbReference type="ARBA" id="ARBA00006789"/>
    </source>
</evidence>
<dbReference type="CDD" id="cd08875">
    <property type="entry name" value="START_ArGLABRA2_like"/>
    <property type="match status" value="1"/>
</dbReference>
<dbReference type="PROSITE" id="PS00027">
    <property type="entry name" value="HOMEOBOX_1"/>
    <property type="match status" value="1"/>
</dbReference>
<gene>
    <name evidence="14" type="ORF">CQW23_31545</name>
</gene>
<keyword evidence="6 9" id="KW-0371">Homeobox</keyword>
<feature type="domain" description="Homeobox" evidence="12">
    <location>
        <begin position="23"/>
        <end position="83"/>
    </location>
</feature>
<dbReference type="STRING" id="33114.A0A2G2V7B9"/>
<comment type="similarity">
    <text evidence="2">Belongs to the HD-ZIP homeobox family. Class IV subfamily.</text>
</comment>
<dbReference type="FunFam" id="3.30.530.20:FF:000026">
    <property type="entry name" value="Homeobox-leucine zipper protein GLABRA 2"/>
    <property type="match status" value="1"/>
</dbReference>
<feature type="compositionally biased region" description="Polar residues" evidence="11">
    <location>
        <begin position="649"/>
        <end position="659"/>
    </location>
</feature>
<protein>
    <submittedName>
        <fullName evidence="14">Homeobox-leucine zipper protein ROC8</fullName>
    </submittedName>
</protein>
<dbReference type="Gene3D" id="3.30.530.20">
    <property type="match status" value="1"/>
</dbReference>
<reference evidence="14 15" key="1">
    <citation type="journal article" date="2017" name="Genome Biol.">
        <title>New reference genome sequences of hot pepper reveal the massive evolution of plant disease-resistance genes by retroduplication.</title>
        <authorList>
            <person name="Kim S."/>
            <person name="Park J."/>
            <person name="Yeom S.I."/>
            <person name="Kim Y.M."/>
            <person name="Seo E."/>
            <person name="Kim K.T."/>
            <person name="Kim M.S."/>
            <person name="Lee J.M."/>
            <person name="Cheong K."/>
            <person name="Shin H.S."/>
            <person name="Kim S.B."/>
            <person name="Han K."/>
            <person name="Lee J."/>
            <person name="Park M."/>
            <person name="Lee H.A."/>
            <person name="Lee H.Y."/>
            <person name="Lee Y."/>
            <person name="Oh S."/>
            <person name="Lee J.H."/>
            <person name="Choi E."/>
            <person name="Choi E."/>
            <person name="Lee S.E."/>
            <person name="Jeon J."/>
            <person name="Kim H."/>
            <person name="Choi G."/>
            <person name="Song H."/>
            <person name="Lee J."/>
            <person name="Lee S.C."/>
            <person name="Kwon J.K."/>
            <person name="Lee H.Y."/>
            <person name="Koo N."/>
            <person name="Hong Y."/>
            <person name="Kim R.W."/>
            <person name="Kang W.H."/>
            <person name="Huh J.H."/>
            <person name="Kang B.C."/>
            <person name="Yang T.J."/>
            <person name="Lee Y.H."/>
            <person name="Bennetzen J.L."/>
            <person name="Choi D."/>
        </authorList>
    </citation>
    <scope>NUCLEOTIDE SEQUENCE [LARGE SCALE GENOMIC DNA]</scope>
    <source>
        <strain evidence="15">cv. PBC81</strain>
    </source>
</reference>
<dbReference type="Proteomes" id="UP000224567">
    <property type="component" value="Unassembled WGS sequence"/>
</dbReference>
<evidence type="ECO:0000256" key="11">
    <source>
        <dbReference type="SAM" id="MobiDB-lite"/>
    </source>
</evidence>
<dbReference type="EMBL" id="MLFT02000173">
    <property type="protein sequence ID" value="PHT28867.1"/>
    <property type="molecule type" value="Genomic_DNA"/>
</dbReference>
<dbReference type="SMART" id="SM00389">
    <property type="entry name" value="HOX"/>
    <property type="match status" value="1"/>
</dbReference>
<dbReference type="CDD" id="cd00086">
    <property type="entry name" value="homeodomain"/>
    <property type="match status" value="1"/>
</dbReference>
<evidence type="ECO:0000256" key="7">
    <source>
        <dbReference type="ARBA" id="ARBA00023163"/>
    </source>
</evidence>
<dbReference type="Gene3D" id="1.10.10.60">
    <property type="entry name" value="Homeodomain-like"/>
    <property type="match status" value="1"/>
</dbReference>
<dbReference type="InterPro" id="IPR057993">
    <property type="entry name" value="HD-Zip_IV_C"/>
</dbReference>
<name>A0A2G2V7B9_CAPBA</name>
<evidence type="ECO:0000256" key="3">
    <source>
        <dbReference type="ARBA" id="ARBA00023015"/>
    </source>
</evidence>
<dbReference type="Pfam" id="PF00046">
    <property type="entry name" value="Homeodomain"/>
    <property type="match status" value="1"/>
</dbReference>
<dbReference type="InterPro" id="IPR002913">
    <property type="entry name" value="START_lipid-bd_dom"/>
</dbReference>
<dbReference type="SUPFAM" id="SSF55961">
    <property type="entry name" value="Bet v1-like"/>
    <property type="match status" value="2"/>
</dbReference>
<dbReference type="PANTHER" id="PTHR45654:SF17">
    <property type="entry name" value="HOMEOBOX-LEUCINE ZIPPER PROTEIN HDG11-LIKE"/>
    <property type="match status" value="1"/>
</dbReference>